<keyword evidence="3" id="KW-0812">Transmembrane</keyword>
<evidence type="ECO:0008006" key="7">
    <source>
        <dbReference type="Google" id="ProtNLM"/>
    </source>
</evidence>
<gene>
    <name evidence="5" type="ORF">VTK73DRAFT_8219</name>
</gene>
<feature type="region of interest" description="Disordered" evidence="2">
    <location>
        <begin position="160"/>
        <end position="248"/>
    </location>
</feature>
<feature type="transmembrane region" description="Helical" evidence="3">
    <location>
        <begin position="78"/>
        <end position="100"/>
    </location>
</feature>
<organism evidence="5 6">
    <name type="scientific">Phialemonium thermophilum</name>
    <dbReference type="NCBI Taxonomy" id="223376"/>
    <lineage>
        <taxon>Eukaryota</taxon>
        <taxon>Fungi</taxon>
        <taxon>Dikarya</taxon>
        <taxon>Ascomycota</taxon>
        <taxon>Pezizomycotina</taxon>
        <taxon>Sordariomycetes</taxon>
        <taxon>Sordariomycetidae</taxon>
        <taxon>Cephalothecales</taxon>
        <taxon>Cephalothecaceae</taxon>
        <taxon>Phialemonium</taxon>
    </lineage>
</organism>
<evidence type="ECO:0000313" key="6">
    <source>
        <dbReference type="Proteomes" id="UP001586593"/>
    </source>
</evidence>
<dbReference type="Proteomes" id="UP001586593">
    <property type="component" value="Unassembled WGS sequence"/>
</dbReference>
<protein>
    <recommendedName>
        <fullName evidence="7">Transmembrane protein</fullName>
    </recommendedName>
</protein>
<evidence type="ECO:0000256" key="3">
    <source>
        <dbReference type="SAM" id="Phobius"/>
    </source>
</evidence>
<feature type="signal peptide" evidence="4">
    <location>
        <begin position="1"/>
        <end position="23"/>
    </location>
</feature>
<sequence length="248" mass="26641">MDASSLLAVFLVTVHLCASTVSARPVYSPPPHHSPYVEMPFGRVLEPPSPFPTPAKAARRRAADAEEASDGVVAGGTIAGISVGLLFLCACLVYFFVYALQQRRARLHRLQKQRVQKRAERRQRQLNEELALARERAAAGLPPPDHAAAVDRAARANMADDKPLFSGKGKGVAGDEDQTKSHRIGSPALGLPKVGRQAARQEAAASLRRDPPGRPHDEVFVVGAPEDDSDQSETEQAAEVVTTGPLNH</sequence>
<keyword evidence="1" id="KW-0175">Coiled coil</keyword>
<evidence type="ECO:0000256" key="2">
    <source>
        <dbReference type="SAM" id="MobiDB-lite"/>
    </source>
</evidence>
<proteinExistence type="predicted"/>
<keyword evidence="3" id="KW-1133">Transmembrane helix</keyword>
<accession>A0ABR3W9X2</accession>
<evidence type="ECO:0000313" key="5">
    <source>
        <dbReference type="EMBL" id="KAL1856887.1"/>
    </source>
</evidence>
<name>A0ABR3W9X2_9PEZI</name>
<reference evidence="5 6" key="1">
    <citation type="journal article" date="2024" name="Commun. Biol.">
        <title>Comparative genomic analysis of thermophilic fungi reveals convergent evolutionary adaptations and gene losses.</title>
        <authorList>
            <person name="Steindorff A.S."/>
            <person name="Aguilar-Pontes M.V."/>
            <person name="Robinson A.J."/>
            <person name="Andreopoulos B."/>
            <person name="LaButti K."/>
            <person name="Kuo A."/>
            <person name="Mondo S."/>
            <person name="Riley R."/>
            <person name="Otillar R."/>
            <person name="Haridas S."/>
            <person name="Lipzen A."/>
            <person name="Grimwood J."/>
            <person name="Schmutz J."/>
            <person name="Clum A."/>
            <person name="Reid I.D."/>
            <person name="Moisan M.C."/>
            <person name="Butler G."/>
            <person name="Nguyen T.T.M."/>
            <person name="Dewar K."/>
            <person name="Conant G."/>
            <person name="Drula E."/>
            <person name="Henrissat B."/>
            <person name="Hansel C."/>
            <person name="Singer S."/>
            <person name="Hutchinson M.I."/>
            <person name="de Vries R.P."/>
            <person name="Natvig D.O."/>
            <person name="Powell A.J."/>
            <person name="Tsang A."/>
            <person name="Grigoriev I.V."/>
        </authorList>
    </citation>
    <scope>NUCLEOTIDE SEQUENCE [LARGE SCALE GENOMIC DNA]</scope>
    <source>
        <strain evidence="5 6">ATCC 24622</strain>
    </source>
</reference>
<comment type="caution">
    <text evidence="5">The sequence shown here is derived from an EMBL/GenBank/DDBJ whole genome shotgun (WGS) entry which is preliminary data.</text>
</comment>
<keyword evidence="4" id="KW-0732">Signal</keyword>
<feature type="chain" id="PRO_5045990277" description="Transmembrane protein" evidence="4">
    <location>
        <begin position="24"/>
        <end position="248"/>
    </location>
</feature>
<evidence type="ECO:0000256" key="4">
    <source>
        <dbReference type="SAM" id="SignalP"/>
    </source>
</evidence>
<feature type="coiled-coil region" evidence="1">
    <location>
        <begin position="100"/>
        <end position="136"/>
    </location>
</feature>
<keyword evidence="6" id="KW-1185">Reference proteome</keyword>
<feature type="compositionally biased region" description="Basic and acidic residues" evidence="2">
    <location>
        <begin position="207"/>
        <end position="219"/>
    </location>
</feature>
<dbReference type="EMBL" id="JAZHXJ010000584">
    <property type="protein sequence ID" value="KAL1856887.1"/>
    <property type="molecule type" value="Genomic_DNA"/>
</dbReference>
<keyword evidence="3" id="KW-0472">Membrane</keyword>
<evidence type="ECO:0000256" key="1">
    <source>
        <dbReference type="SAM" id="Coils"/>
    </source>
</evidence>